<dbReference type="EMBL" id="JBHSMZ010000021">
    <property type="protein sequence ID" value="MFC5551336.1"/>
    <property type="molecule type" value="Genomic_DNA"/>
</dbReference>
<organism evidence="1 2">
    <name type="scientific">Massilia aerilata</name>
    <dbReference type="NCBI Taxonomy" id="453817"/>
    <lineage>
        <taxon>Bacteria</taxon>
        <taxon>Pseudomonadati</taxon>
        <taxon>Pseudomonadota</taxon>
        <taxon>Betaproteobacteria</taxon>
        <taxon>Burkholderiales</taxon>
        <taxon>Oxalobacteraceae</taxon>
        <taxon>Telluria group</taxon>
        <taxon>Massilia</taxon>
    </lineage>
</organism>
<sequence>MKVIVDTNVAISANGRDTHASLQCQLNCIEFLQSLVSFSSKAKTAVDAGGVILEEYSKYLFHRGAPGVGDQFFKYLHDNMYSGTRVIVGTITPIDDDNRGFEELPKNQLDKSDRKFAALAVVTGADIYNALDTDWQEAKALFDQTNITIKQLCPDHCPA</sequence>
<accession>A0ABW0S2Y7</accession>
<reference evidence="2" key="1">
    <citation type="journal article" date="2019" name="Int. J. Syst. Evol. Microbiol.">
        <title>The Global Catalogue of Microorganisms (GCM) 10K type strain sequencing project: providing services to taxonomists for standard genome sequencing and annotation.</title>
        <authorList>
            <consortium name="The Broad Institute Genomics Platform"/>
            <consortium name="The Broad Institute Genome Sequencing Center for Infectious Disease"/>
            <person name="Wu L."/>
            <person name="Ma J."/>
        </authorList>
    </citation>
    <scope>NUCLEOTIDE SEQUENCE [LARGE SCALE GENOMIC DNA]</scope>
    <source>
        <strain evidence="2">CGMCC 4.5798</strain>
    </source>
</reference>
<proteinExistence type="predicted"/>
<comment type="caution">
    <text evidence="1">The sequence shown here is derived from an EMBL/GenBank/DDBJ whole genome shotgun (WGS) entry which is preliminary data.</text>
</comment>
<name>A0ABW0S2Y7_9BURK</name>
<evidence type="ECO:0000313" key="1">
    <source>
        <dbReference type="EMBL" id="MFC5551336.1"/>
    </source>
</evidence>
<protein>
    <recommendedName>
        <fullName evidence="3">PIN domain-containing protein</fullName>
    </recommendedName>
</protein>
<keyword evidence="2" id="KW-1185">Reference proteome</keyword>
<evidence type="ECO:0000313" key="2">
    <source>
        <dbReference type="Proteomes" id="UP001596086"/>
    </source>
</evidence>
<dbReference type="Proteomes" id="UP001596086">
    <property type="component" value="Unassembled WGS sequence"/>
</dbReference>
<evidence type="ECO:0008006" key="3">
    <source>
        <dbReference type="Google" id="ProtNLM"/>
    </source>
</evidence>
<gene>
    <name evidence="1" type="ORF">ACFPO9_22695</name>
</gene>
<dbReference type="RefSeq" id="WP_379775284.1">
    <property type="nucleotide sequence ID" value="NZ_JBHSMZ010000021.1"/>
</dbReference>